<evidence type="ECO:0000256" key="1">
    <source>
        <dbReference type="SAM" id="MobiDB-lite"/>
    </source>
</evidence>
<comment type="caution">
    <text evidence="3">The sequence shown here is derived from an EMBL/GenBank/DDBJ whole genome shotgun (WGS) entry which is preliminary data.</text>
</comment>
<dbReference type="InterPro" id="IPR043502">
    <property type="entry name" value="DNA/RNA_pol_sf"/>
</dbReference>
<dbReference type="CDD" id="cd01647">
    <property type="entry name" value="RT_LTR"/>
    <property type="match status" value="1"/>
</dbReference>
<dbReference type="Gene3D" id="3.10.10.10">
    <property type="entry name" value="HIV Type 1 Reverse Transcriptase, subunit A, domain 1"/>
    <property type="match status" value="1"/>
</dbReference>
<feature type="compositionally biased region" description="Basic and acidic residues" evidence="1">
    <location>
        <begin position="1"/>
        <end position="16"/>
    </location>
</feature>
<dbReference type="InterPro" id="IPR043128">
    <property type="entry name" value="Rev_trsase/Diguanyl_cyclase"/>
</dbReference>
<name>A0A6L2NLG0_TANCI</name>
<evidence type="ECO:0000259" key="2">
    <source>
        <dbReference type="Pfam" id="PF17919"/>
    </source>
</evidence>
<accession>A0A6L2NLG0</accession>
<dbReference type="InterPro" id="IPR053134">
    <property type="entry name" value="RNA-dir_DNA_polymerase"/>
</dbReference>
<dbReference type="PANTHER" id="PTHR24559:SF444">
    <property type="entry name" value="REVERSE TRANSCRIPTASE DOMAIN-CONTAINING PROTEIN"/>
    <property type="match status" value="1"/>
</dbReference>
<proteinExistence type="predicted"/>
<feature type="region of interest" description="Disordered" evidence="1">
    <location>
        <begin position="1"/>
        <end position="90"/>
    </location>
</feature>
<protein>
    <recommendedName>
        <fullName evidence="2">Reverse transcriptase/retrotransposon-derived protein RNase H-like domain-containing protein</fullName>
    </recommendedName>
</protein>
<sequence length="477" mass="55406">MVNTRHKESDADHGDSDDGSSSSSNYLNFRGFTDEETKEDLLSRARVREADLQRKKSKEVKESKRKLESEDRDAKKPKYDQGHKSNEYPNSKAVKAKPLREIKEEKVGVPNLKYRVYVMTAKEDKLVHNIVSEIEIDDSTFRIDLIPIMLGVFDIVIGMDWLDKYNAAILCRQSSFRKYLSHGCYAFMAHVIDTSFQKKSKSNFRFNLIPGATPIAKTSYRLAPSEMKELMSQLQELLDKGFIRLSSLPWGALILFIKKKDCSMRRCIDYRELKKSRYHQLKVREGDIPNAAFRTSYGHYEFVVMPFGLTNAPAIFIDLMNRKVLRIASSFTKLIKKNTRFMWGEEQEEAFVTLRKKLCEAPILVLSKGTKDVVVYSDASYSNLRCVLMQQGKFIAYTSRQLKKDEEHYPTHDLEFMTVVFALKIWRHYLYANVVVNSLSRKERENVTRIRSLRMIVTTDLFDRIKAAQVEALKEEN</sequence>
<dbReference type="AlphaFoldDB" id="A0A6L2NLG0"/>
<dbReference type="EMBL" id="BKCJ010009459">
    <property type="protein sequence ID" value="GEU87063.1"/>
    <property type="molecule type" value="Genomic_DNA"/>
</dbReference>
<dbReference type="SUPFAM" id="SSF56672">
    <property type="entry name" value="DNA/RNA polymerases"/>
    <property type="match status" value="1"/>
</dbReference>
<dbReference type="PANTHER" id="PTHR24559">
    <property type="entry name" value="TRANSPOSON TY3-I GAG-POL POLYPROTEIN"/>
    <property type="match status" value="1"/>
</dbReference>
<feature type="domain" description="Reverse transcriptase/retrotransposon-derived protein RNase H-like" evidence="2">
    <location>
        <begin position="343"/>
        <end position="433"/>
    </location>
</feature>
<gene>
    <name evidence="3" type="ORF">Tci_059041</name>
</gene>
<reference evidence="3" key="1">
    <citation type="journal article" date="2019" name="Sci. Rep.">
        <title>Draft genome of Tanacetum cinerariifolium, the natural source of mosquito coil.</title>
        <authorList>
            <person name="Yamashiro T."/>
            <person name="Shiraishi A."/>
            <person name="Satake H."/>
            <person name="Nakayama K."/>
        </authorList>
    </citation>
    <scope>NUCLEOTIDE SEQUENCE</scope>
</reference>
<dbReference type="InterPro" id="IPR041577">
    <property type="entry name" value="RT_RNaseH_2"/>
</dbReference>
<feature type="compositionally biased region" description="Basic and acidic residues" evidence="1">
    <location>
        <begin position="32"/>
        <end position="86"/>
    </location>
</feature>
<organism evidence="3">
    <name type="scientific">Tanacetum cinerariifolium</name>
    <name type="common">Dalmatian daisy</name>
    <name type="synonym">Chrysanthemum cinerariifolium</name>
    <dbReference type="NCBI Taxonomy" id="118510"/>
    <lineage>
        <taxon>Eukaryota</taxon>
        <taxon>Viridiplantae</taxon>
        <taxon>Streptophyta</taxon>
        <taxon>Embryophyta</taxon>
        <taxon>Tracheophyta</taxon>
        <taxon>Spermatophyta</taxon>
        <taxon>Magnoliopsida</taxon>
        <taxon>eudicotyledons</taxon>
        <taxon>Gunneridae</taxon>
        <taxon>Pentapetalae</taxon>
        <taxon>asterids</taxon>
        <taxon>campanulids</taxon>
        <taxon>Asterales</taxon>
        <taxon>Asteraceae</taxon>
        <taxon>Asteroideae</taxon>
        <taxon>Anthemideae</taxon>
        <taxon>Anthemidinae</taxon>
        <taxon>Tanacetum</taxon>
    </lineage>
</organism>
<dbReference type="Gene3D" id="3.30.70.270">
    <property type="match status" value="1"/>
</dbReference>
<dbReference type="Pfam" id="PF17919">
    <property type="entry name" value="RT_RNaseH_2"/>
    <property type="match status" value="1"/>
</dbReference>
<dbReference type="Pfam" id="PF08284">
    <property type="entry name" value="RVP_2"/>
    <property type="match status" value="1"/>
</dbReference>
<evidence type="ECO:0000313" key="3">
    <source>
        <dbReference type="EMBL" id="GEU87063.1"/>
    </source>
</evidence>